<evidence type="ECO:0000256" key="10">
    <source>
        <dbReference type="ARBA" id="ARBA00042775"/>
    </source>
</evidence>
<dbReference type="InterPro" id="IPR027304">
    <property type="entry name" value="Trigger_fact/SurA_dom_sf"/>
</dbReference>
<proteinExistence type="inferred from homology"/>
<feature type="compositionally biased region" description="Basic and acidic residues" evidence="12">
    <location>
        <begin position="55"/>
        <end position="66"/>
    </location>
</feature>
<feature type="domain" description="PpiC" evidence="14">
    <location>
        <begin position="267"/>
        <end position="370"/>
    </location>
</feature>
<keyword evidence="2" id="KW-1003">Cell membrane</keyword>
<dbReference type="InterPro" id="IPR052029">
    <property type="entry name" value="PpiD_chaperone"/>
</dbReference>
<evidence type="ECO:0000256" key="1">
    <source>
        <dbReference type="ARBA" id="ARBA00004382"/>
    </source>
</evidence>
<accession>A0A543LJN7</accession>
<dbReference type="SUPFAM" id="SSF109998">
    <property type="entry name" value="Triger factor/SurA peptide-binding domain-like"/>
    <property type="match status" value="1"/>
</dbReference>
<keyword evidence="11 15" id="KW-0413">Isomerase</keyword>
<evidence type="ECO:0000259" key="14">
    <source>
        <dbReference type="PROSITE" id="PS50198"/>
    </source>
</evidence>
<protein>
    <recommendedName>
        <fullName evidence="9">Periplasmic chaperone PpiD</fullName>
    </recommendedName>
    <alternativeName>
        <fullName evidence="10">Periplasmic folding chaperone</fullName>
    </alternativeName>
</protein>
<evidence type="ECO:0000313" key="16">
    <source>
        <dbReference type="Proteomes" id="UP000316993"/>
    </source>
</evidence>
<keyword evidence="4 13" id="KW-0812">Transmembrane</keyword>
<dbReference type="Gene3D" id="3.10.50.40">
    <property type="match status" value="1"/>
</dbReference>
<comment type="caution">
    <text evidence="15">The sequence shown here is derived from an EMBL/GenBank/DDBJ whole genome shotgun (WGS) entry which is preliminary data.</text>
</comment>
<evidence type="ECO:0000256" key="8">
    <source>
        <dbReference type="ARBA" id="ARBA00038408"/>
    </source>
</evidence>
<evidence type="ECO:0000256" key="6">
    <source>
        <dbReference type="ARBA" id="ARBA00023136"/>
    </source>
</evidence>
<feature type="transmembrane region" description="Helical" evidence="13">
    <location>
        <begin position="12"/>
        <end position="29"/>
    </location>
</feature>
<evidence type="ECO:0000313" key="15">
    <source>
        <dbReference type="EMBL" id="TQN07566.1"/>
    </source>
</evidence>
<evidence type="ECO:0000256" key="12">
    <source>
        <dbReference type="SAM" id="MobiDB-lite"/>
    </source>
</evidence>
<gene>
    <name evidence="15" type="ORF">BDD18_0699</name>
</gene>
<dbReference type="InterPro" id="IPR046357">
    <property type="entry name" value="PPIase_dom_sf"/>
</dbReference>
<keyword evidence="7" id="KW-0143">Chaperone</keyword>
<organism evidence="15 16">
    <name type="scientific">Acidovorax temperans</name>
    <dbReference type="NCBI Taxonomy" id="80878"/>
    <lineage>
        <taxon>Bacteria</taxon>
        <taxon>Pseudomonadati</taxon>
        <taxon>Pseudomonadota</taxon>
        <taxon>Betaproteobacteria</taxon>
        <taxon>Burkholderiales</taxon>
        <taxon>Comamonadaceae</taxon>
        <taxon>Acidovorax</taxon>
    </lineage>
</organism>
<dbReference type="Proteomes" id="UP000316993">
    <property type="component" value="Unassembled WGS sequence"/>
</dbReference>
<dbReference type="PANTHER" id="PTHR47529:SF1">
    <property type="entry name" value="PERIPLASMIC CHAPERONE PPID"/>
    <property type="match status" value="1"/>
</dbReference>
<dbReference type="SUPFAM" id="SSF54534">
    <property type="entry name" value="FKBP-like"/>
    <property type="match status" value="1"/>
</dbReference>
<evidence type="ECO:0000256" key="7">
    <source>
        <dbReference type="ARBA" id="ARBA00023186"/>
    </source>
</evidence>
<dbReference type="PROSITE" id="PS50198">
    <property type="entry name" value="PPIC_PPIASE_2"/>
    <property type="match status" value="1"/>
</dbReference>
<evidence type="ECO:0000256" key="4">
    <source>
        <dbReference type="ARBA" id="ARBA00022692"/>
    </source>
</evidence>
<dbReference type="GO" id="GO:0003755">
    <property type="term" value="F:peptidyl-prolyl cis-trans isomerase activity"/>
    <property type="evidence" value="ECO:0007669"/>
    <property type="project" value="UniProtKB-KW"/>
</dbReference>
<keyword evidence="3" id="KW-0997">Cell inner membrane</keyword>
<dbReference type="PANTHER" id="PTHR47529">
    <property type="entry name" value="PEPTIDYL-PROLYL CIS-TRANS ISOMERASE D"/>
    <property type="match status" value="1"/>
</dbReference>
<dbReference type="EMBL" id="VFPV01000001">
    <property type="protein sequence ID" value="TQN07566.1"/>
    <property type="molecule type" value="Genomic_DNA"/>
</dbReference>
<dbReference type="AlphaFoldDB" id="A0A543LJN7"/>
<sequence>MFEAIRKHSKIVMFLLFLLVIPSFVLVGIDSNYFSEKSPVVARVDGHKITQADWDNAHREETDRIRAQSPNVDPKQLDTPQARYATLERLVRDRVFAAAAQNSHLITSDARLARALQDIPAIAALKRPDGSLDTEAYRSLVGAQGLTPEGFEANVRRELSVSQVMGGVMSTAFATDAAAKLAFDSLYQRREIQVARFNATDYAKQVNPTEADIEAFYKANAQRFQQQEQAAVEYVVLDLDSVRSGIRVNEDDLRTYYKENLTRLAAKEERRASHILINAAKDAPAADREQAKARAQELLAQVRKSPASFAEVAKKSSQDSGSAPAGGDLNFFGRGAMVKPFEDAVFAMKKGEISDVVESDFGYHIILLTDIKTPRQPSFEELRPSLEAELKQQQAQRKFAEVAEAFTNSVYEQPDSLKPVADSLKLKIQTAEGVTRVPGPGASGPLANPKFLEALFANDSVEGKRNTSAIEVGPSQLVAGRISTYTPTRTLALQEVSDRVRLLLIAEKSAELARKDAEAKKAAWMGNAAPAAGLAPAVVVSRDQTQNLPRAVVDAALRASPDNLPAWVSADLGSQGTAVVKVLRIIPREGVDAQQAAQQRQQLQQWWTTAEGFAYYEMLKERFKVQIKPARPQSSNI</sequence>
<keyword evidence="5 13" id="KW-1133">Transmembrane helix</keyword>
<dbReference type="RefSeq" id="WP_142081426.1">
    <property type="nucleotide sequence ID" value="NZ_VFPV01000001.1"/>
</dbReference>
<dbReference type="Pfam" id="PF13624">
    <property type="entry name" value="SurA_N_3"/>
    <property type="match status" value="1"/>
</dbReference>
<evidence type="ECO:0000256" key="3">
    <source>
        <dbReference type="ARBA" id="ARBA00022519"/>
    </source>
</evidence>
<keyword evidence="6 13" id="KW-0472">Membrane</keyword>
<name>A0A543LJN7_9BURK</name>
<dbReference type="Pfam" id="PF13616">
    <property type="entry name" value="Rotamase_3"/>
    <property type="match status" value="1"/>
</dbReference>
<evidence type="ECO:0000256" key="2">
    <source>
        <dbReference type="ARBA" id="ARBA00022475"/>
    </source>
</evidence>
<dbReference type="Gene3D" id="1.10.4030.10">
    <property type="entry name" value="Porin chaperone SurA, peptide-binding domain"/>
    <property type="match status" value="1"/>
</dbReference>
<keyword evidence="11" id="KW-0697">Rotamase</keyword>
<evidence type="ECO:0000256" key="5">
    <source>
        <dbReference type="ARBA" id="ARBA00022989"/>
    </source>
</evidence>
<feature type="region of interest" description="Disordered" evidence="12">
    <location>
        <begin position="55"/>
        <end position="77"/>
    </location>
</feature>
<dbReference type="InterPro" id="IPR000297">
    <property type="entry name" value="PPIase_PpiC"/>
</dbReference>
<evidence type="ECO:0000256" key="9">
    <source>
        <dbReference type="ARBA" id="ARBA00040743"/>
    </source>
</evidence>
<evidence type="ECO:0000256" key="13">
    <source>
        <dbReference type="SAM" id="Phobius"/>
    </source>
</evidence>
<comment type="similarity">
    <text evidence="8">Belongs to the PpiD chaperone family.</text>
</comment>
<evidence type="ECO:0000256" key="11">
    <source>
        <dbReference type="PROSITE-ProRule" id="PRU00278"/>
    </source>
</evidence>
<dbReference type="GO" id="GO:0005886">
    <property type="term" value="C:plasma membrane"/>
    <property type="evidence" value="ECO:0007669"/>
    <property type="project" value="UniProtKB-SubCell"/>
</dbReference>
<comment type="subcellular location">
    <subcellularLocation>
        <location evidence="1">Cell inner membrane</location>
        <topology evidence="1">Single-pass type II membrane protein</topology>
        <orientation evidence="1">Periplasmic side</orientation>
    </subcellularLocation>
</comment>
<reference evidence="15 16" key="1">
    <citation type="submission" date="2019-06" db="EMBL/GenBank/DDBJ databases">
        <title>Genomic Encyclopedia of Archaeal and Bacterial Type Strains, Phase II (KMG-II): from individual species to whole genera.</title>
        <authorList>
            <person name="Goeker M."/>
        </authorList>
    </citation>
    <scope>NUCLEOTIDE SEQUENCE [LARGE SCALE GENOMIC DNA]</scope>
    <source>
        <strain evidence="15 16">DSM 7270</strain>
    </source>
</reference>